<reference evidence="9" key="1">
    <citation type="submission" date="2016-04" db="EMBL/GenBank/DDBJ databases">
        <authorList>
            <person name="Chen L."/>
            <person name="Zhuang W."/>
            <person name="Wang G."/>
        </authorList>
    </citation>
    <scope>NUCLEOTIDE SEQUENCE [LARGE SCALE GENOMIC DNA]</scope>
    <source>
        <strain evidence="9">17621</strain>
    </source>
</reference>
<feature type="transmembrane region" description="Helical" evidence="6">
    <location>
        <begin position="109"/>
        <end position="127"/>
    </location>
</feature>
<dbReference type="SUPFAM" id="SSF103473">
    <property type="entry name" value="MFS general substrate transporter"/>
    <property type="match status" value="1"/>
</dbReference>
<proteinExistence type="predicted"/>
<feature type="transmembrane region" description="Helical" evidence="6">
    <location>
        <begin position="139"/>
        <end position="160"/>
    </location>
</feature>
<feature type="transmembrane region" description="Helical" evidence="6">
    <location>
        <begin position="231"/>
        <end position="249"/>
    </location>
</feature>
<comment type="caution">
    <text evidence="8">The sequence shown here is derived from an EMBL/GenBank/DDBJ whole genome shotgun (WGS) entry which is preliminary data.</text>
</comment>
<feature type="transmembrane region" description="Helical" evidence="6">
    <location>
        <begin position="80"/>
        <end position="103"/>
    </location>
</feature>
<dbReference type="STRING" id="354355.SAMN05660816_04238"/>
<feature type="domain" description="Major facilitator superfamily (MFS) profile" evidence="7">
    <location>
        <begin position="14"/>
        <end position="507"/>
    </location>
</feature>
<keyword evidence="9" id="KW-1185">Reference proteome</keyword>
<feature type="transmembrane region" description="Helical" evidence="6">
    <location>
        <begin position="332"/>
        <end position="352"/>
    </location>
</feature>
<protein>
    <submittedName>
        <fullName evidence="8">MFS transporter</fullName>
    </submittedName>
</protein>
<feature type="transmembrane region" description="Helical" evidence="6">
    <location>
        <begin position="484"/>
        <end position="503"/>
    </location>
</feature>
<dbReference type="InterPro" id="IPR011701">
    <property type="entry name" value="MFS"/>
</dbReference>
<sequence>MQTVALKSAAGRWVMISTIVASAMGFIDVTGLNVALPALQKGLNANGPDLFWILNGYSLMMASLILIGGALGDKLGRKKVFMTGIFVFIVGSGCCGFAGSITMLVCCRIIQGIGGAMMVPGSLSLISSSIHPEQRGKAIGIWSAFSTVFMMGGPMLGGAFADAGLWRFIFFINIPLGIGTLVTLYFKVSENRDNDNKGLDLWGAGTLAIGLTLLTFGFLRIPLVGFHQLSVYLSLSGGVAFLFVFLLIEKKSSHPMVPLTLFSNAIFSGTNLLTFFLYAGLGASLLFLSLNLVQVQGYSQFHSGLTLLPFTILMASTAGYVGGLADKFGSRIFLIAGPLLTGVGQLLLSWVTQTNGASQYFFTFFPGILILGIGMTLTVAPLTATVMGAVPKQFSGIASGVNNAMASISGVMANAVFGALAIIFFSTALQQRLENSPLDNDKKSIVLTQASNLGNARVPPELVQQEQVIQKNYRESFITAYGKIMRICAGLSFFSALMTILFIKRSKAAVALE</sequence>
<dbReference type="AlphaFoldDB" id="A0A1V9E3S5"/>
<feature type="transmembrane region" description="Helical" evidence="6">
    <location>
        <begin position="198"/>
        <end position="219"/>
    </location>
</feature>
<evidence type="ECO:0000256" key="2">
    <source>
        <dbReference type="ARBA" id="ARBA00022448"/>
    </source>
</evidence>
<dbReference type="InterPro" id="IPR020846">
    <property type="entry name" value="MFS_dom"/>
</dbReference>
<organism evidence="8 9">
    <name type="scientific">Niastella yeongjuensis</name>
    <dbReference type="NCBI Taxonomy" id="354355"/>
    <lineage>
        <taxon>Bacteria</taxon>
        <taxon>Pseudomonadati</taxon>
        <taxon>Bacteroidota</taxon>
        <taxon>Chitinophagia</taxon>
        <taxon>Chitinophagales</taxon>
        <taxon>Chitinophagaceae</taxon>
        <taxon>Niastella</taxon>
    </lineage>
</organism>
<feature type="transmembrane region" description="Helical" evidence="6">
    <location>
        <begin position="12"/>
        <end position="38"/>
    </location>
</feature>
<dbReference type="GO" id="GO:0022857">
    <property type="term" value="F:transmembrane transporter activity"/>
    <property type="evidence" value="ECO:0007669"/>
    <property type="project" value="InterPro"/>
</dbReference>
<keyword evidence="2" id="KW-0813">Transport</keyword>
<feature type="transmembrane region" description="Helical" evidence="6">
    <location>
        <begin position="364"/>
        <end position="390"/>
    </location>
</feature>
<dbReference type="PANTHER" id="PTHR42718">
    <property type="entry name" value="MAJOR FACILITATOR SUPERFAMILY MULTIDRUG TRANSPORTER MFSC"/>
    <property type="match status" value="1"/>
</dbReference>
<gene>
    <name evidence="8" type="ORF">A4H97_14090</name>
</gene>
<evidence type="ECO:0000256" key="4">
    <source>
        <dbReference type="ARBA" id="ARBA00022989"/>
    </source>
</evidence>
<feature type="transmembrane region" description="Helical" evidence="6">
    <location>
        <begin position="411"/>
        <end position="429"/>
    </location>
</feature>
<dbReference type="EMBL" id="LVXG01000067">
    <property type="protein sequence ID" value="OQP40746.1"/>
    <property type="molecule type" value="Genomic_DNA"/>
</dbReference>
<dbReference type="GO" id="GO:0016020">
    <property type="term" value="C:membrane"/>
    <property type="evidence" value="ECO:0007669"/>
    <property type="project" value="UniProtKB-SubCell"/>
</dbReference>
<feature type="transmembrane region" description="Helical" evidence="6">
    <location>
        <begin position="50"/>
        <end position="68"/>
    </location>
</feature>
<feature type="transmembrane region" description="Helical" evidence="6">
    <location>
        <begin position="261"/>
        <end position="287"/>
    </location>
</feature>
<evidence type="ECO:0000313" key="9">
    <source>
        <dbReference type="Proteomes" id="UP000192610"/>
    </source>
</evidence>
<keyword evidence="4 6" id="KW-1133">Transmembrane helix</keyword>
<dbReference type="CDD" id="cd17321">
    <property type="entry name" value="MFS_MMR_MDR_like"/>
    <property type="match status" value="1"/>
</dbReference>
<feature type="transmembrane region" description="Helical" evidence="6">
    <location>
        <begin position="307"/>
        <end position="325"/>
    </location>
</feature>
<evidence type="ECO:0000256" key="1">
    <source>
        <dbReference type="ARBA" id="ARBA00004141"/>
    </source>
</evidence>
<dbReference type="PANTHER" id="PTHR42718:SF9">
    <property type="entry name" value="MAJOR FACILITATOR SUPERFAMILY MULTIDRUG TRANSPORTER MFSC"/>
    <property type="match status" value="1"/>
</dbReference>
<evidence type="ECO:0000256" key="5">
    <source>
        <dbReference type="ARBA" id="ARBA00023136"/>
    </source>
</evidence>
<comment type="subcellular location">
    <subcellularLocation>
        <location evidence="1">Membrane</location>
        <topology evidence="1">Multi-pass membrane protein</topology>
    </subcellularLocation>
</comment>
<dbReference type="Proteomes" id="UP000192610">
    <property type="component" value="Unassembled WGS sequence"/>
</dbReference>
<dbReference type="Gene3D" id="1.20.1720.10">
    <property type="entry name" value="Multidrug resistance protein D"/>
    <property type="match status" value="1"/>
</dbReference>
<evidence type="ECO:0000259" key="7">
    <source>
        <dbReference type="PROSITE" id="PS50850"/>
    </source>
</evidence>
<name>A0A1V9E3S5_9BACT</name>
<dbReference type="Gene3D" id="1.20.1250.20">
    <property type="entry name" value="MFS general substrate transporter like domains"/>
    <property type="match status" value="1"/>
</dbReference>
<evidence type="ECO:0000256" key="3">
    <source>
        <dbReference type="ARBA" id="ARBA00022692"/>
    </source>
</evidence>
<dbReference type="InterPro" id="IPR036259">
    <property type="entry name" value="MFS_trans_sf"/>
</dbReference>
<keyword evidence="3 6" id="KW-0812">Transmembrane</keyword>
<dbReference type="PROSITE" id="PS50850">
    <property type="entry name" value="MFS"/>
    <property type="match status" value="1"/>
</dbReference>
<dbReference type="Pfam" id="PF07690">
    <property type="entry name" value="MFS_1"/>
    <property type="match status" value="1"/>
</dbReference>
<evidence type="ECO:0000313" key="8">
    <source>
        <dbReference type="EMBL" id="OQP40746.1"/>
    </source>
</evidence>
<accession>A0A1V9E3S5</accession>
<feature type="transmembrane region" description="Helical" evidence="6">
    <location>
        <begin position="166"/>
        <end position="186"/>
    </location>
</feature>
<evidence type="ECO:0000256" key="6">
    <source>
        <dbReference type="SAM" id="Phobius"/>
    </source>
</evidence>
<dbReference type="OrthoDB" id="783189at2"/>
<dbReference type="RefSeq" id="WP_081203721.1">
    <property type="nucleotide sequence ID" value="NZ_FOCZ01000007.1"/>
</dbReference>
<keyword evidence="5 6" id="KW-0472">Membrane</keyword>